<dbReference type="PANTHER" id="PTHR12843:SF5">
    <property type="entry name" value="EEF1A LYSINE METHYLTRANSFERASE 2"/>
    <property type="match status" value="1"/>
</dbReference>
<dbReference type="EC" id="2.1.1.-" evidence="5"/>
<keyword evidence="3 5" id="KW-0808">Transferase</keyword>
<comment type="similarity">
    <text evidence="5">Belongs to the class I-like SAM-binding methyltransferase superfamily. EFM4 family.</text>
</comment>
<dbReference type="InterPro" id="IPR029063">
    <property type="entry name" value="SAM-dependent_MTases_sf"/>
</dbReference>
<accession>A0AAV1JXL7</accession>
<proteinExistence type="inferred from homology"/>
<dbReference type="AlphaFoldDB" id="A0AAV1JXL7"/>
<evidence type="ECO:0000259" key="6">
    <source>
        <dbReference type="Pfam" id="PF13847"/>
    </source>
</evidence>
<keyword evidence="8" id="KW-1185">Reference proteome</keyword>
<gene>
    <name evidence="7" type="ORF">LNINA_LOCUS13200</name>
</gene>
<dbReference type="CDD" id="cd02440">
    <property type="entry name" value="AdoMet_MTases"/>
    <property type="match status" value="1"/>
</dbReference>
<evidence type="ECO:0000256" key="4">
    <source>
        <dbReference type="ARBA" id="ARBA00022691"/>
    </source>
</evidence>
<dbReference type="GO" id="GO:0032259">
    <property type="term" value="P:methylation"/>
    <property type="evidence" value="ECO:0007669"/>
    <property type="project" value="UniProtKB-KW"/>
</dbReference>
<protein>
    <recommendedName>
        <fullName evidence="5">Protein-lysine N-methyltransferase LNINA_LOCUS13200</fullName>
        <ecNumber evidence="5">2.1.1.-</ecNumber>
    </recommendedName>
</protein>
<dbReference type="InterPro" id="IPR026635">
    <property type="entry name" value="Efm4/METTL10"/>
</dbReference>
<dbReference type="HAMAP" id="MF_03188">
    <property type="entry name" value="Methyltr_EFM4"/>
    <property type="match status" value="1"/>
</dbReference>
<evidence type="ECO:0000256" key="2">
    <source>
        <dbReference type="ARBA" id="ARBA00022603"/>
    </source>
</evidence>
<comment type="caution">
    <text evidence="7">The sequence shown here is derived from an EMBL/GenBank/DDBJ whole genome shotgun (WGS) entry which is preliminary data.</text>
</comment>
<comment type="subcellular location">
    <subcellularLocation>
        <location evidence="5">Cytoplasm</location>
    </subcellularLocation>
</comment>
<dbReference type="GO" id="GO:0005737">
    <property type="term" value="C:cytoplasm"/>
    <property type="evidence" value="ECO:0007669"/>
    <property type="project" value="UniProtKB-SubCell"/>
</dbReference>
<name>A0AAV1JXL7_9NEOP</name>
<dbReference type="PANTHER" id="PTHR12843">
    <property type="entry name" value="PROTEIN-LYSINE N-METHYLTRANSFERASE METTL10"/>
    <property type="match status" value="1"/>
</dbReference>
<comment type="function">
    <text evidence="5">S-adenosyl-L-methionine-dependent protein-lysine N-methyltransferase that methylates elongation factor 1-alpha.</text>
</comment>
<dbReference type="Proteomes" id="UP001497472">
    <property type="component" value="Unassembled WGS sequence"/>
</dbReference>
<keyword evidence="1 5" id="KW-0963">Cytoplasm</keyword>
<evidence type="ECO:0000256" key="1">
    <source>
        <dbReference type="ARBA" id="ARBA00022490"/>
    </source>
</evidence>
<evidence type="ECO:0000313" key="8">
    <source>
        <dbReference type="Proteomes" id="UP001497472"/>
    </source>
</evidence>
<dbReference type="GO" id="GO:0016279">
    <property type="term" value="F:protein-lysine N-methyltransferase activity"/>
    <property type="evidence" value="ECO:0007669"/>
    <property type="project" value="UniProtKB-UniRule"/>
</dbReference>
<dbReference type="Gene3D" id="3.40.50.150">
    <property type="entry name" value="Vaccinia Virus protein VP39"/>
    <property type="match status" value="1"/>
</dbReference>
<evidence type="ECO:0000313" key="7">
    <source>
        <dbReference type="EMBL" id="CAK1554275.1"/>
    </source>
</evidence>
<keyword evidence="2 5" id="KW-0489">Methyltransferase</keyword>
<reference evidence="7 8" key="1">
    <citation type="submission" date="2023-11" db="EMBL/GenBank/DDBJ databases">
        <authorList>
            <person name="Okamura Y."/>
        </authorList>
    </citation>
    <scope>NUCLEOTIDE SEQUENCE [LARGE SCALE GENOMIC DNA]</scope>
</reference>
<keyword evidence="4 5" id="KW-0949">S-adenosyl-L-methionine</keyword>
<evidence type="ECO:0000256" key="5">
    <source>
        <dbReference type="HAMAP-Rule" id="MF_03188"/>
    </source>
</evidence>
<evidence type="ECO:0000256" key="3">
    <source>
        <dbReference type="ARBA" id="ARBA00022679"/>
    </source>
</evidence>
<dbReference type="Pfam" id="PF13847">
    <property type="entry name" value="Methyltransf_31"/>
    <property type="match status" value="1"/>
</dbReference>
<feature type="domain" description="Methyltransferase" evidence="6">
    <location>
        <begin position="95"/>
        <end position="226"/>
    </location>
</feature>
<dbReference type="InterPro" id="IPR025714">
    <property type="entry name" value="Methyltranfer_dom"/>
</dbReference>
<sequence>MALNYLDIHRYLLIIKIHYNKLGTFYITLLYSTLLDEKTMDEELNSSELGTQSYWQDTYSKELVNFENNGDIGDVWFGEDSALRVIKWITQCGVDKNTAVIDLGCGNGYTLLELAKDGFTNLLGIDYCDQAIELAERVNKEFRAIKFKVFDIINDDISNLGKFGIINDKGTYDAICLNTSAKEYRPKYIDQVFNMMEDGGLFVITSCNWTESELIQHFSEKMKMKCIIPTPQFKFGGKVGSVVSSVVFEKK</sequence>
<dbReference type="SUPFAM" id="SSF53335">
    <property type="entry name" value="S-adenosyl-L-methionine-dependent methyltransferases"/>
    <property type="match status" value="1"/>
</dbReference>
<organism evidence="7 8">
    <name type="scientific">Leptosia nina</name>
    <dbReference type="NCBI Taxonomy" id="320188"/>
    <lineage>
        <taxon>Eukaryota</taxon>
        <taxon>Metazoa</taxon>
        <taxon>Ecdysozoa</taxon>
        <taxon>Arthropoda</taxon>
        <taxon>Hexapoda</taxon>
        <taxon>Insecta</taxon>
        <taxon>Pterygota</taxon>
        <taxon>Neoptera</taxon>
        <taxon>Endopterygota</taxon>
        <taxon>Lepidoptera</taxon>
        <taxon>Glossata</taxon>
        <taxon>Ditrysia</taxon>
        <taxon>Papilionoidea</taxon>
        <taxon>Pieridae</taxon>
        <taxon>Pierinae</taxon>
        <taxon>Leptosia</taxon>
    </lineage>
</organism>
<dbReference type="EMBL" id="CAVLEF010000277">
    <property type="protein sequence ID" value="CAK1554275.1"/>
    <property type="molecule type" value="Genomic_DNA"/>
</dbReference>